<dbReference type="PROSITE" id="PS00022">
    <property type="entry name" value="EGF_1"/>
    <property type="match status" value="1"/>
</dbReference>
<dbReference type="GeneID" id="7835840"/>
<dbReference type="CDD" id="cd00064">
    <property type="entry name" value="FU"/>
    <property type="match status" value="2"/>
</dbReference>
<proteinExistence type="inferred from homology"/>
<name>I7M6S1_TETTS</name>
<dbReference type="GO" id="GO:0046872">
    <property type="term" value="F:metal ion binding"/>
    <property type="evidence" value="ECO:0007669"/>
    <property type="project" value="UniProtKB-KW"/>
</dbReference>
<dbReference type="PANTHER" id="PTHR10942:SF0">
    <property type="entry name" value="LEISHMANOLYSIN-LIKE PEPTIDASE"/>
    <property type="match status" value="1"/>
</dbReference>
<evidence type="ECO:0000256" key="6">
    <source>
        <dbReference type="ARBA" id="ARBA00023049"/>
    </source>
</evidence>
<dbReference type="eggNOG" id="KOG2556">
    <property type="taxonomic scope" value="Eukaryota"/>
</dbReference>
<dbReference type="eggNOG" id="KOG3525">
    <property type="taxonomic scope" value="Eukaryota"/>
</dbReference>
<dbReference type="OrthoDB" id="238768at2759"/>
<feature type="binding site" evidence="8">
    <location>
        <position position="245"/>
    </location>
    <ligand>
        <name>Zn(2+)</name>
        <dbReference type="ChEBI" id="CHEBI:29105"/>
        <note>catalytic</note>
    </ligand>
</feature>
<feature type="binding site" evidence="8">
    <location>
        <position position="328"/>
    </location>
    <ligand>
        <name>Zn(2+)</name>
        <dbReference type="ChEBI" id="CHEBI:29105"/>
        <note>catalytic</note>
    </ligand>
</feature>
<dbReference type="Gene3D" id="3.90.132.10">
    <property type="entry name" value="Leishmanolysin , domain 2"/>
    <property type="match status" value="1"/>
</dbReference>
<accession>I7M6S1</accession>
<keyword evidence="3 8" id="KW-0479">Metal-binding</keyword>
<dbReference type="InterPro" id="IPR001368">
    <property type="entry name" value="TNFR/NGFR_Cys_rich_reg"/>
</dbReference>
<keyword evidence="5 8" id="KW-0862">Zinc</keyword>
<comment type="similarity">
    <text evidence="1">Belongs to the peptidase M8 family.</text>
</comment>
<evidence type="ECO:0000256" key="7">
    <source>
        <dbReference type="PIRSR" id="PIRSR601577-1"/>
    </source>
</evidence>
<dbReference type="PROSITE" id="PS50050">
    <property type="entry name" value="TNFR_NGFR_2"/>
    <property type="match status" value="1"/>
</dbReference>
<evidence type="ECO:0000256" key="3">
    <source>
        <dbReference type="ARBA" id="ARBA00022723"/>
    </source>
</evidence>
<dbReference type="GO" id="GO:0006508">
    <property type="term" value="P:proteolysis"/>
    <property type="evidence" value="ECO:0007669"/>
    <property type="project" value="UniProtKB-KW"/>
</dbReference>
<dbReference type="SUPFAM" id="SSF57184">
    <property type="entry name" value="Growth factor receptor domain"/>
    <property type="match status" value="8"/>
</dbReference>
<evidence type="ECO:0000313" key="11">
    <source>
        <dbReference type="EMBL" id="EAR86010.2"/>
    </source>
</evidence>
<dbReference type="Gene3D" id="3.10.170.20">
    <property type="match status" value="1"/>
</dbReference>
<evidence type="ECO:0000256" key="1">
    <source>
        <dbReference type="ARBA" id="ARBA00005860"/>
    </source>
</evidence>
<gene>
    <name evidence="11" type="ORF">TTHERM_00541520</name>
</gene>
<keyword evidence="6 8" id="KW-0482">Metalloprotease</keyword>
<dbReference type="GO" id="GO:0016020">
    <property type="term" value="C:membrane"/>
    <property type="evidence" value="ECO:0007669"/>
    <property type="project" value="InterPro"/>
</dbReference>
<keyword evidence="12" id="KW-1185">Reference proteome</keyword>
<dbReference type="PANTHER" id="PTHR10942">
    <property type="entry name" value="LEISHMANOLYSIN-LIKE PEPTIDASE"/>
    <property type="match status" value="1"/>
</dbReference>
<evidence type="ECO:0000259" key="10">
    <source>
        <dbReference type="PROSITE" id="PS50050"/>
    </source>
</evidence>
<dbReference type="EMBL" id="GG662864">
    <property type="protein sequence ID" value="EAR86010.2"/>
    <property type="molecule type" value="Genomic_DNA"/>
</dbReference>
<dbReference type="RefSeq" id="XP_976605.2">
    <property type="nucleotide sequence ID" value="XM_971512.2"/>
</dbReference>
<sequence length="1367" mass="154251">MIITIYNLQIYISVNLSIKAHFMDNLIYLILYQHKKVQNLRKKKMKKFANLLLLTILIVNAHSNEQSVGTYSCLQDEIDLSEIVPKDYLETFDEKYGHRKLQQQEPQPIRITIDFKEFDNPLNGDGMTPNIKEYLKKIMYAAQIYLSKLIKVYPRQKPIKVNYNQESCHDIKLPENIRTVGIENSDLHIYVSYSNQPNTSFLANAIWCQLDPNPTIGRVLFNIGKMNIDESSTQSFQDNFSTSLHEILHVLGFSSNSIQYWIDPDTNKPYGVSNVNKVLKRETRWEINNVVKVSSKNILKLSRNYYGCPSIDGMYLENQGGAGSMGSHFERDLLSNEFMTASIVYRTYTMSEFTAALLLDTGFYAEINSNFLNPIYWGKNKGCDFFNKTCQAGKDFPEFPDNSVQESCDFYSEGIGSPQNYDFYSQCKTIYTFSNSFCSSEEFKPNEELRQNTGKGSRCFRSNANVRGYEVLDMKGRCFKAQCASDISSIKVNVWGDEYVTCKYPNQVINLAEQTKTTQGTMKCPHDFDLFCNFPKSCPNNCSNSGVCNNGYCVCLKGYAGADCSQRCPDEYVWDGNRCVQNCPRGQFKNFDNTCKPTCPYKYYGDQQTGNCTLCSVNCSACFGSASNQCLSCNDGYSLQGNKCVEKTCHSSCQSCSGPNSNQCTSCPDGKYLDSRNTCQYCQSPCENCFNSATECTTCSQGYFMDRFSGKCVSQNSCDSSCLDCSAFRDPTKCTSCRDGFFVNNEGRCQKCDESCSTCSQKADSCIKCAQGWEYNAEYKRCLMNCHESCSGCTIAYDSKACKRCAFNYVMLNNLCVPCDKNCYGCSGDIRKCTDCVRGYKLDQRTSQCVPACNLNEFQDRNGNCQKCQSPCATCKNYQDYCQSCIAGYAYDEQYKTCNPMKYACHDSCGECSRFDDPNACITCKSGMYLQSGRCYQCSDKCQTCEREADICTSCERKQFLQNKQCLQCHPSCLTCSGIATNCTTCNEGFSVDPKTGLCVDSKPTCNSDEYLDRNFQCQKCTNPCASCFYYPNRCSSCVSGYKLNQKTLQCEFDYVTCNDGQYLAENNQCKPCDSSCATCEYQSTRCTSCKNGFTLQRNSCQSQKCQDGSFRNGQGQCQRCDESCSKCVNFQDNCTECNNGYVFDQKTQRCIKNQTSQQCHPSCKECSQANNSQACKSCFDGFYINNRGQCLQCENSCLTCNRFSNFCTSCQQDFQLDKNYGRCIPVCKSGQYLDQQSNQCKDCASPCETCQFYPTQCTSCISGYKHNQVSYTCDIFCSSGQYIDRGQQCKPCSSPCATCEFYDNRCLTCVSGYTLNNFMCQKNSNSNLRSCHESCNTCTKAMDPRSCDSCREGYVLANGSCQKKKK</sequence>
<dbReference type="SMART" id="SM00181">
    <property type="entry name" value="EGF"/>
    <property type="match status" value="17"/>
</dbReference>
<evidence type="ECO:0000313" key="12">
    <source>
        <dbReference type="Proteomes" id="UP000009168"/>
    </source>
</evidence>
<feature type="active site" evidence="7">
    <location>
        <position position="246"/>
    </location>
</feature>
<dbReference type="InParanoid" id="I7M6S1"/>
<dbReference type="SMART" id="SM00261">
    <property type="entry name" value="FU"/>
    <property type="match status" value="16"/>
</dbReference>
<comment type="caution">
    <text evidence="9">Lacks conserved residue(s) required for the propagation of feature annotation.</text>
</comment>
<dbReference type="KEGG" id="tet:TTHERM_00541520"/>
<feature type="disulfide bond" evidence="9">
    <location>
        <begin position="667"/>
        <end position="682"/>
    </location>
</feature>
<dbReference type="Pfam" id="PF01457">
    <property type="entry name" value="Peptidase_M8"/>
    <property type="match status" value="1"/>
</dbReference>
<organism evidence="11 12">
    <name type="scientific">Tetrahymena thermophila (strain SB210)</name>
    <dbReference type="NCBI Taxonomy" id="312017"/>
    <lineage>
        <taxon>Eukaryota</taxon>
        <taxon>Sar</taxon>
        <taxon>Alveolata</taxon>
        <taxon>Ciliophora</taxon>
        <taxon>Intramacronucleata</taxon>
        <taxon>Oligohymenophorea</taxon>
        <taxon>Hymenostomatida</taxon>
        <taxon>Tetrahymenina</taxon>
        <taxon>Tetrahymenidae</taxon>
        <taxon>Tetrahymena</taxon>
    </lineage>
</organism>
<protein>
    <submittedName>
        <fullName evidence="11">Leishmanolysin family protein</fullName>
    </submittedName>
</protein>
<evidence type="ECO:0000256" key="4">
    <source>
        <dbReference type="ARBA" id="ARBA00022801"/>
    </source>
</evidence>
<dbReference type="Gene3D" id="2.10.220.10">
    <property type="entry name" value="Hormone Receptor, Insulin-like Growth Factor Receptor 1, Chain A, domain 2"/>
    <property type="match status" value="7"/>
</dbReference>
<dbReference type="InterPro" id="IPR000742">
    <property type="entry name" value="EGF"/>
</dbReference>
<evidence type="ECO:0000256" key="8">
    <source>
        <dbReference type="PIRSR" id="PIRSR601577-2"/>
    </source>
</evidence>
<dbReference type="InterPro" id="IPR001577">
    <property type="entry name" value="Peptidase_M8"/>
</dbReference>
<dbReference type="InterPro" id="IPR009030">
    <property type="entry name" value="Growth_fac_rcpt_cys_sf"/>
</dbReference>
<dbReference type="InterPro" id="IPR006212">
    <property type="entry name" value="Furin_repeat"/>
</dbReference>
<comment type="cofactor">
    <cofactor evidence="8">
        <name>Zn(2+)</name>
        <dbReference type="ChEBI" id="CHEBI:29105"/>
    </cofactor>
    <text evidence="8">Binds 1 zinc ion per subunit.</text>
</comment>
<feature type="binding site" evidence="8">
    <location>
        <position position="249"/>
    </location>
    <ligand>
        <name>Zn(2+)</name>
        <dbReference type="ChEBI" id="CHEBI:29105"/>
        <note>catalytic</note>
    </ligand>
</feature>
<keyword evidence="9" id="KW-1015">Disulfide bond</keyword>
<evidence type="ECO:0000256" key="5">
    <source>
        <dbReference type="ARBA" id="ARBA00022833"/>
    </source>
</evidence>
<evidence type="ECO:0000256" key="9">
    <source>
        <dbReference type="PROSITE-ProRule" id="PRU00206"/>
    </source>
</evidence>
<keyword evidence="4" id="KW-0378">Hydrolase</keyword>
<dbReference type="GO" id="GO:0007155">
    <property type="term" value="P:cell adhesion"/>
    <property type="evidence" value="ECO:0007669"/>
    <property type="project" value="InterPro"/>
</dbReference>
<evidence type="ECO:0000256" key="2">
    <source>
        <dbReference type="ARBA" id="ARBA00022670"/>
    </source>
</evidence>
<feature type="repeat" description="TNFR-Cys" evidence="9">
    <location>
        <begin position="666"/>
        <end position="722"/>
    </location>
</feature>
<dbReference type="GO" id="GO:0005737">
    <property type="term" value="C:cytoplasm"/>
    <property type="evidence" value="ECO:0007669"/>
    <property type="project" value="TreeGrafter"/>
</dbReference>
<dbReference type="FunFam" id="3.90.132.10:FF:000001">
    <property type="entry name" value="leishmanolysin-like peptidase isoform X2"/>
    <property type="match status" value="1"/>
</dbReference>
<reference evidence="12" key="1">
    <citation type="journal article" date="2006" name="PLoS Biol.">
        <title>Macronuclear genome sequence of the ciliate Tetrahymena thermophila, a model eukaryote.</title>
        <authorList>
            <person name="Eisen J.A."/>
            <person name="Coyne R.S."/>
            <person name="Wu M."/>
            <person name="Wu D."/>
            <person name="Thiagarajan M."/>
            <person name="Wortman J.R."/>
            <person name="Badger J.H."/>
            <person name="Ren Q."/>
            <person name="Amedeo P."/>
            <person name="Jones K.M."/>
            <person name="Tallon L.J."/>
            <person name="Delcher A.L."/>
            <person name="Salzberg S.L."/>
            <person name="Silva J.C."/>
            <person name="Haas B.J."/>
            <person name="Majoros W.H."/>
            <person name="Farzad M."/>
            <person name="Carlton J.M."/>
            <person name="Smith R.K. Jr."/>
            <person name="Garg J."/>
            <person name="Pearlman R.E."/>
            <person name="Karrer K.M."/>
            <person name="Sun L."/>
            <person name="Manning G."/>
            <person name="Elde N.C."/>
            <person name="Turkewitz A.P."/>
            <person name="Asai D.J."/>
            <person name="Wilkes D.E."/>
            <person name="Wang Y."/>
            <person name="Cai H."/>
            <person name="Collins K."/>
            <person name="Stewart B.A."/>
            <person name="Lee S.R."/>
            <person name="Wilamowska K."/>
            <person name="Weinberg Z."/>
            <person name="Ruzzo W.L."/>
            <person name="Wloga D."/>
            <person name="Gaertig J."/>
            <person name="Frankel J."/>
            <person name="Tsao C.-C."/>
            <person name="Gorovsky M.A."/>
            <person name="Keeling P.J."/>
            <person name="Waller R.F."/>
            <person name="Patron N.J."/>
            <person name="Cherry J.M."/>
            <person name="Stover N.A."/>
            <person name="Krieger C.J."/>
            <person name="del Toro C."/>
            <person name="Ryder H.F."/>
            <person name="Williamson S.C."/>
            <person name="Barbeau R.A."/>
            <person name="Hamilton E.P."/>
            <person name="Orias E."/>
        </authorList>
    </citation>
    <scope>NUCLEOTIDE SEQUENCE [LARGE SCALE GENOMIC DNA]</scope>
    <source>
        <strain evidence="12">SB210</strain>
    </source>
</reference>
<keyword evidence="2" id="KW-0645">Protease</keyword>
<dbReference type="GO" id="GO:0004222">
    <property type="term" value="F:metalloendopeptidase activity"/>
    <property type="evidence" value="ECO:0007669"/>
    <property type="project" value="InterPro"/>
</dbReference>
<feature type="domain" description="TNFR-Cys" evidence="10">
    <location>
        <begin position="666"/>
        <end position="722"/>
    </location>
</feature>
<dbReference type="SUPFAM" id="SSF55486">
    <property type="entry name" value="Metalloproteases ('zincins'), catalytic domain"/>
    <property type="match status" value="1"/>
</dbReference>
<dbReference type="Proteomes" id="UP000009168">
    <property type="component" value="Unassembled WGS sequence"/>
</dbReference>